<proteinExistence type="predicted"/>
<keyword evidence="1" id="KW-0472">Membrane</keyword>
<feature type="transmembrane region" description="Helical" evidence="1">
    <location>
        <begin position="233"/>
        <end position="258"/>
    </location>
</feature>
<dbReference type="EMBL" id="CP019082">
    <property type="protein sequence ID" value="APW62078.1"/>
    <property type="molecule type" value="Genomic_DNA"/>
</dbReference>
<reference evidence="3" key="1">
    <citation type="submission" date="2016-12" db="EMBL/GenBank/DDBJ databases">
        <title>Comparative genomics of four Isosphaeraceae planctomycetes: a common pool of plasmids and glycoside hydrolase genes.</title>
        <authorList>
            <person name="Ivanova A."/>
        </authorList>
    </citation>
    <scope>NUCLEOTIDE SEQUENCE [LARGE SCALE GENOMIC DNA]</scope>
    <source>
        <strain evidence="3">PX4</strain>
    </source>
</reference>
<feature type="transmembrane region" description="Helical" evidence="1">
    <location>
        <begin position="199"/>
        <end position="221"/>
    </location>
</feature>
<evidence type="ECO:0000313" key="2">
    <source>
        <dbReference type="EMBL" id="APW62078.1"/>
    </source>
</evidence>
<feature type="transmembrane region" description="Helical" evidence="1">
    <location>
        <begin position="105"/>
        <end position="127"/>
    </location>
</feature>
<feature type="transmembrane region" description="Helical" evidence="1">
    <location>
        <begin position="343"/>
        <end position="363"/>
    </location>
</feature>
<accession>A0A1U7CT42</accession>
<keyword evidence="1" id="KW-0812">Transmembrane</keyword>
<sequence>MDAQKKFDPTRLAVISLVAVVAAMVLSIAVLVVRLLSLFEPAACLLSTTGGEPISIYNISKIHRGLMLYGNPLIGPHYTSTLYNAGFYYVYAAISWVFSANFCDAAIAMRLITLGFAVIGFCSTVRYGFSSFARCSPDAVADARFVKLAMVAAAACVWFGTLPGWWILSVRPDVGAVALCASAVSLMLLRGSGRELRPVLLAGVCFAAAWSFKQSAVFLFLAIELSLVLRKRYLQAFVLPIPVALTVIAFVIGLGPWYRYNAFVATSFSPFHIQNLSSFLVRIPLKGAFPLAAAVMALPMLSRIPWLRTDEATTLRTCWWVTLVGSLITCCRGGSEVNYYFEFWTVVGFLAVIQASFIARGAFIPRPRFVLFGVAFVGLAALFSSLVDAGRLIQPDRFGVVRLEIGPEKTAELERARDRIRRESRPTFCQPGLWGLAWGLPFPAYVYDDYPYFQEPATQRGVLSDGGLAGVFERRHFGLVVLELNSDVFLNQALASGYVREPGWSHIVVLTSPATGTD</sequence>
<feature type="transmembrane region" description="Helical" evidence="1">
    <location>
        <begin position="369"/>
        <end position="387"/>
    </location>
</feature>
<dbReference type="AlphaFoldDB" id="A0A1U7CT42"/>
<feature type="transmembrane region" description="Helical" evidence="1">
    <location>
        <begin position="279"/>
        <end position="301"/>
    </location>
</feature>
<feature type="transmembrane region" description="Helical" evidence="1">
    <location>
        <begin position="148"/>
        <end position="168"/>
    </location>
</feature>
<gene>
    <name evidence="2" type="ORF">BSF38_03610</name>
</gene>
<dbReference type="KEGG" id="pbor:BSF38_03610"/>
<organism evidence="2 3">
    <name type="scientific">Paludisphaera borealis</name>
    <dbReference type="NCBI Taxonomy" id="1387353"/>
    <lineage>
        <taxon>Bacteria</taxon>
        <taxon>Pseudomonadati</taxon>
        <taxon>Planctomycetota</taxon>
        <taxon>Planctomycetia</taxon>
        <taxon>Isosphaerales</taxon>
        <taxon>Isosphaeraceae</taxon>
        <taxon>Paludisphaera</taxon>
    </lineage>
</organism>
<evidence type="ECO:0008006" key="4">
    <source>
        <dbReference type="Google" id="ProtNLM"/>
    </source>
</evidence>
<name>A0A1U7CT42_9BACT</name>
<dbReference type="RefSeq" id="WP_076347891.1">
    <property type="nucleotide sequence ID" value="NZ_CP019082.1"/>
</dbReference>
<keyword evidence="3" id="KW-1185">Reference proteome</keyword>
<dbReference type="OrthoDB" id="7360830at2"/>
<evidence type="ECO:0000256" key="1">
    <source>
        <dbReference type="SAM" id="Phobius"/>
    </source>
</evidence>
<feature type="transmembrane region" description="Helical" evidence="1">
    <location>
        <begin position="174"/>
        <end position="192"/>
    </location>
</feature>
<protein>
    <recommendedName>
        <fullName evidence="4">Glycosyltransferase RgtA/B/C/D-like domain-containing protein</fullName>
    </recommendedName>
</protein>
<feature type="transmembrane region" description="Helical" evidence="1">
    <location>
        <begin position="12"/>
        <end position="32"/>
    </location>
</feature>
<keyword evidence="1" id="KW-1133">Transmembrane helix</keyword>
<feature type="transmembrane region" description="Helical" evidence="1">
    <location>
        <begin position="81"/>
        <end position="99"/>
    </location>
</feature>
<evidence type="ECO:0000313" key="3">
    <source>
        <dbReference type="Proteomes" id="UP000186309"/>
    </source>
</evidence>
<dbReference type="Proteomes" id="UP000186309">
    <property type="component" value="Chromosome"/>
</dbReference>